<feature type="compositionally biased region" description="Basic and acidic residues" evidence="1">
    <location>
        <begin position="281"/>
        <end position="291"/>
    </location>
</feature>
<feature type="domain" description="NadR/Ttd14 AAA" evidence="2">
    <location>
        <begin position="300"/>
        <end position="482"/>
    </location>
</feature>
<dbReference type="Gene3D" id="3.40.50.300">
    <property type="entry name" value="P-loop containing nucleotide triphosphate hydrolases"/>
    <property type="match status" value="1"/>
</dbReference>
<evidence type="ECO:0000259" key="2">
    <source>
        <dbReference type="Pfam" id="PF13521"/>
    </source>
</evidence>
<feature type="region of interest" description="Disordered" evidence="1">
    <location>
        <begin position="689"/>
        <end position="745"/>
    </location>
</feature>
<accession>A0A7R8W4D2</accession>
<dbReference type="EMBL" id="OB660415">
    <property type="protein sequence ID" value="CAD7224669.1"/>
    <property type="molecule type" value="Genomic_DNA"/>
</dbReference>
<gene>
    <name evidence="3" type="ORF">CTOB1V02_LOCUS2624</name>
</gene>
<dbReference type="PANTHER" id="PTHR34932">
    <property type="entry name" value="TRPL TRANSLOCATION DEFECT PROTEIN 14"/>
    <property type="match status" value="1"/>
</dbReference>
<dbReference type="PANTHER" id="PTHR34932:SF1">
    <property type="entry name" value="TRPL TRANSLOCATION DEFECT PROTEIN 14"/>
    <property type="match status" value="1"/>
</dbReference>
<dbReference type="FunFam" id="2.40.320.10:FF:000003">
    <property type="entry name" value="Uncharacterized protein, isoform C"/>
    <property type="match status" value="1"/>
</dbReference>
<sequence length="745" mass="84636">MEERRTKASLQNEFGEQRRSAPMELNTAPQRQIATTLFPFPSDGNLLIADSQGKQIKKNLLDPTGKTTLFCQPGLTLSQLATKLDQAKPTPQPNLRKVCIFVGGNDISTSRNQSKQDILDDVCTSLDLVLSRRKALACLAMAILHHITPPPPPPSSHHHKRPRLEEWSGVEEKGSTAQQFHELRSTPPDTLATSFFNLDWLSRRKALACLAMAILHHITPPPPPPSSHHHKRPRLEEWSLTSFFLRLLQMKTLMDKGSKQETDPDSQKRSLIPATISNGYPKDRNETASPHREDGRIVYRLVLTGGPCGGKTTGQSRLCTFFENLGWKVFRSPETSATLLNGGVKFADLSDDEKYRFQENLLLTMLQIETTFFDLACSSKKHCLVICDRGAMDASAYIDKKKWERIISTNRLNHQELRDSRYNQVIHMVTAAKGAEDFYSQDETYSRFESLAHARELDDKVAEAWVGHPYFDVVDNSTDFETKIMRMIHLVATRIGIDTGDRLKASAKKRKFLVRTMPPDSAFPPATQDFQVVHDFLRSGDRRVQVRLRKRGQKGAFNYLHTIRKPEVRGQVVEVRTQLTQRDYVHLLSQRSSQHTTVYKLRKCFLWKNHYFQLDMYRSPSHPRCVGLIFLETYTTRTSEELIGLLPDFLEIEKEVTGDPQYSMFNLSLREPWKNNKSFCRTLTVDDDDECDPTAPEPSTNGIPEDPVSAKKSSLDMAKKLGQSSSQADKKTVVKIGSATVQKRS</sequence>
<dbReference type="GO" id="GO:0070300">
    <property type="term" value="F:phosphatidic acid binding"/>
    <property type="evidence" value="ECO:0007669"/>
    <property type="project" value="TreeGrafter"/>
</dbReference>
<dbReference type="InterPro" id="IPR053227">
    <property type="entry name" value="TRPL-trafficking_regulator"/>
</dbReference>
<dbReference type="GO" id="GO:0005525">
    <property type="term" value="F:GTP binding"/>
    <property type="evidence" value="ECO:0007669"/>
    <property type="project" value="TreeGrafter"/>
</dbReference>
<dbReference type="SUPFAM" id="SSF55154">
    <property type="entry name" value="CYTH-like phosphatases"/>
    <property type="match status" value="1"/>
</dbReference>
<dbReference type="GO" id="GO:0035091">
    <property type="term" value="F:phosphatidylinositol binding"/>
    <property type="evidence" value="ECO:0007669"/>
    <property type="project" value="TreeGrafter"/>
</dbReference>
<feature type="compositionally biased region" description="Basic and acidic residues" evidence="1">
    <location>
        <begin position="255"/>
        <end position="268"/>
    </location>
</feature>
<dbReference type="Pfam" id="PF13521">
    <property type="entry name" value="AAA_28"/>
    <property type="match status" value="1"/>
</dbReference>
<evidence type="ECO:0000313" key="3">
    <source>
        <dbReference type="EMBL" id="CAD7224669.1"/>
    </source>
</evidence>
<dbReference type="Gene3D" id="2.40.320.10">
    <property type="entry name" value="Hypothetical Protein Pfu-838710-001"/>
    <property type="match status" value="1"/>
</dbReference>
<name>A0A7R8W4D2_9CRUS</name>
<dbReference type="AlphaFoldDB" id="A0A7R8W4D2"/>
<proteinExistence type="predicted"/>
<feature type="region of interest" description="Disordered" evidence="1">
    <location>
        <begin position="149"/>
        <end position="184"/>
    </location>
</feature>
<dbReference type="InterPro" id="IPR027417">
    <property type="entry name" value="P-loop_NTPase"/>
</dbReference>
<feature type="region of interest" description="Disordered" evidence="1">
    <location>
        <begin position="255"/>
        <end position="291"/>
    </location>
</feature>
<dbReference type="InterPro" id="IPR033469">
    <property type="entry name" value="CYTH-like_dom_sf"/>
</dbReference>
<protein>
    <recommendedName>
        <fullName evidence="2">NadR/Ttd14 AAA domain-containing protein</fullName>
    </recommendedName>
</protein>
<organism evidence="3">
    <name type="scientific">Cyprideis torosa</name>
    <dbReference type="NCBI Taxonomy" id="163714"/>
    <lineage>
        <taxon>Eukaryota</taxon>
        <taxon>Metazoa</taxon>
        <taxon>Ecdysozoa</taxon>
        <taxon>Arthropoda</taxon>
        <taxon>Crustacea</taxon>
        <taxon>Oligostraca</taxon>
        <taxon>Ostracoda</taxon>
        <taxon>Podocopa</taxon>
        <taxon>Podocopida</taxon>
        <taxon>Cytherocopina</taxon>
        <taxon>Cytheroidea</taxon>
        <taxon>Cytherideidae</taxon>
        <taxon>Cyprideis</taxon>
    </lineage>
</organism>
<reference evidence="3" key="1">
    <citation type="submission" date="2020-11" db="EMBL/GenBank/DDBJ databases">
        <authorList>
            <person name="Tran Van P."/>
        </authorList>
    </citation>
    <scope>NUCLEOTIDE SEQUENCE</scope>
</reference>
<dbReference type="InterPro" id="IPR038727">
    <property type="entry name" value="NadR/Ttd14_AAA_dom"/>
</dbReference>
<dbReference type="GO" id="GO:0045494">
    <property type="term" value="P:photoreceptor cell maintenance"/>
    <property type="evidence" value="ECO:0007669"/>
    <property type="project" value="TreeGrafter"/>
</dbReference>
<feature type="compositionally biased region" description="Basic and acidic residues" evidence="1">
    <location>
        <begin position="163"/>
        <end position="174"/>
    </location>
</feature>
<dbReference type="OrthoDB" id="6375174at2759"/>
<evidence type="ECO:0000256" key="1">
    <source>
        <dbReference type="SAM" id="MobiDB-lite"/>
    </source>
</evidence>